<dbReference type="InterPro" id="IPR000086">
    <property type="entry name" value="NUDIX_hydrolase_dom"/>
</dbReference>
<keyword evidence="5" id="KW-0378">Hydrolase</keyword>
<feature type="domain" description="Nudix hydrolase" evidence="8">
    <location>
        <begin position="45"/>
        <end position="173"/>
    </location>
</feature>
<comment type="catalytic activity">
    <reaction evidence="1">
        <text>GDP-alpha-D-mannose + H2O = alpha-D-mannose 1-phosphate + GMP + 2 H(+)</text>
        <dbReference type="Rhea" id="RHEA:27978"/>
        <dbReference type="ChEBI" id="CHEBI:15377"/>
        <dbReference type="ChEBI" id="CHEBI:15378"/>
        <dbReference type="ChEBI" id="CHEBI:57527"/>
        <dbReference type="ChEBI" id="CHEBI:58115"/>
        <dbReference type="ChEBI" id="CHEBI:58409"/>
    </reaction>
</comment>
<dbReference type="RefSeq" id="WP_377504900.1">
    <property type="nucleotide sequence ID" value="NZ_JBHULU010000010.1"/>
</dbReference>
<organism evidence="9 10">
    <name type="scientific">Pontibacter locisalis</name>
    <dbReference type="NCBI Taxonomy" id="1719035"/>
    <lineage>
        <taxon>Bacteria</taxon>
        <taxon>Pseudomonadati</taxon>
        <taxon>Bacteroidota</taxon>
        <taxon>Cytophagia</taxon>
        <taxon>Cytophagales</taxon>
        <taxon>Hymenobacteraceae</taxon>
        <taxon>Pontibacter</taxon>
    </lineage>
</organism>
<sequence length="189" mass="21375">MIDETHNPWTTLSSKDIYQNPWIKVREDQVLNPKGGEGIYGVVSMKNKAIGIIPIDDEGYTYLIGQYRYPLNEYSWEIPMGGGLIENDILESAKRELQEETGFTAAKWTNICRLHTSNSVTDEEGFVFLAQELKAGETAFEETEELHIKRVTFKEAVRMAMNNEITDAISVAGILKAALLLEQQESRSK</sequence>
<evidence type="ECO:0000256" key="6">
    <source>
        <dbReference type="ARBA" id="ARBA00032162"/>
    </source>
</evidence>
<accession>A0ABW5IL93</accession>
<dbReference type="SUPFAM" id="SSF55811">
    <property type="entry name" value="Nudix"/>
    <property type="match status" value="1"/>
</dbReference>
<evidence type="ECO:0000256" key="7">
    <source>
        <dbReference type="ARBA" id="ARBA00032272"/>
    </source>
</evidence>
<comment type="caution">
    <text evidence="9">The sequence shown here is derived from an EMBL/GenBank/DDBJ whole genome shotgun (WGS) entry which is preliminary data.</text>
</comment>
<name>A0ABW5IL93_9BACT</name>
<dbReference type="PANTHER" id="PTHR11839">
    <property type="entry name" value="UDP/ADP-SUGAR PYROPHOSPHATASE"/>
    <property type="match status" value="1"/>
</dbReference>
<keyword evidence="10" id="KW-1185">Reference proteome</keyword>
<dbReference type="PANTHER" id="PTHR11839:SF18">
    <property type="entry name" value="NUDIX HYDROLASE DOMAIN-CONTAINING PROTEIN"/>
    <property type="match status" value="1"/>
</dbReference>
<dbReference type="Pfam" id="PF00293">
    <property type="entry name" value="NUDIX"/>
    <property type="match status" value="1"/>
</dbReference>
<dbReference type="PROSITE" id="PS51462">
    <property type="entry name" value="NUDIX"/>
    <property type="match status" value="1"/>
</dbReference>
<evidence type="ECO:0000259" key="8">
    <source>
        <dbReference type="PROSITE" id="PS51462"/>
    </source>
</evidence>
<gene>
    <name evidence="9" type="ORF">ACFSRY_07690</name>
</gene>
<evidence type="ECO:0000256" key="4">
    <source>
        <dbReference type="ARBA" id="ARBA00016377"/>
    </source>
</evidence>
<evidence type="ECO:0000256" key="2">
    <source>
        <dbReference type="ARBA" id="ARBA00001946"/>
    </source>
</evidence>
<evidence type="ECO:0000256" key="5">
    <source>
        <dbReference type="ARBA" id="ARBA00022801"/>
    </source>
</evidence>
<reference evidence="10" key="1">
    <citation type="journal article" date="2019" name="Int. J. Syst. Evol. Microbiol.">
        <title>The Global Catalogue of Microorganisms (GCM) 10K type strain sequencing project: providing services to taxonomists for standard genome sequencing and annotation.</title>
        <authorList>
            <consortium name="The Broad Institute Genomics Platform"/>
            <consortium name="The Broad Institute Genome Sequencing Center for Infectious Disease"/>
            <person name="Wu L."/>
            <person name="Ma J."/>
        </authorList>
    </citation>
    <scope>NUCLEOTIDE SEQUENCE [LARGE SCALE GENOMIC DNA]</scope>
    <source>
        <strain evidence="10">KCTC 42498</strain>
    </source>
</reference>
<evidence type="ECO:0000256" key="1">
    <source>
        <dbReference type="ARBA" id="ARBA00000847"/>
    </source>
</evidence>
<comment type="cofactor">
    <cofactor evidence="2">
        <name>Mg(2+)</name>
        <dbReference type="ChEBI" id="CHEBI:18420"/>
    </cofactor>
</comment>
<dbReference type="CDD" id="cd24161">
    <property type="entry name" value="NUDIX_ADPRase_Ndx2"/>
    <property type="match status" value="1"/>
</dbReference>
<dbReference type="Gene3D" id="3.90.79.10">
    <property type="entry name" value="Nucleoside Triphosphate Pyrophosphohydrolase"/>
    <property type="match status" value="1"/>
</dbReference>
<dbReference type="Proteomes" id="UP001597544">
    <property type="component" value="Unassembled WGS sequence"/>
</dbReference>
<comment type="similarity">
    <text evidence="3">Belongs to the Nudix hydrolase family. NudK subfamily.</text>
</comment>
<evidence type="ECO:0000313" key="10">
    <source>
        <dbReference type="Proteomes" id="UP001597544"/>
    </source>
</evidence>
<evidence type="ECO:0000256" key="3">
    <source>
        <dbReference type="ARBA" id="ARBA00007275"/>
    </source>
</evidence>
<dbReference type="EMBL" id="JBHULU010000010">
    <property type="protein sequence ID" value="MFD2513745.1"/>
    <property type="molecule type" value="Genomic_DNA"/>
</dbReference>
<evidence type="ECO:0000313" key="9">
    <source>
        <dbReference type="EMBL" id="MFD2513745.1"/>
    </source>
</evidence>
<proteinExistence type="inferred from homology"/>
<protein>
    <recommendedName>
        <fullName evidence="4">GDP-mannose pyrophosphatase</fullName>
    </recommendedName>
    <alternativeName>
        <fullName evidence="6">GDP-mannose hydrolase</fullName>
    </alternativeName>
    <alternativeName>
        <fullName evidence="7">GDPMK</fullName>
    </alternativeName>
</protein>
<dbReference type="InterPro" id="IPR015797">
    <property type="entry name" value="NUDIX_hydrolase-like_dom_sf"/>
</dbReference>